<comment type="caution">
    <text evidence="1">The sequence shown here is derived from an EMBL/GenBank/DDBJ whole genome shotgun (WGS) entry which is preliminary data.</text>
</comment>
<protein>
    <submittedName>
        <fullName evidence="1">Uncharacterized protein</fullName>
    </submittedName>
</protein>
<reference evidence="2" key="1">
    <citation type="journal article" date="2023" name="G3 (Bethesda)">
        <title>Genome assembly and association tests identify interacting loci associated with vigor, precocity, and sex in interspecific pistachio rootstocks.</title>
        <authorList>
            <person name="Palmer W."/>
            <person name="Jacygrad E."/>
            <person name="Sagayaradj S."/>
            <person name="Cavanaugh K."/>
            <person name="Han R."/>
            <person name="Bertier L."/>
            <person name="Beede B."/>
            <person name="Kafkas S."/>
            <person name="Golino D."/>
            <person name="Preece J."/>
            <person name="Michelmore R."/>
        </authorList>
    </citation>
    <scope>NUCLEOTIDE SEQUENCE [LARGE SCALE GENOMIC DNA]</scope>
</reference>
<name>A0ACC0XHI2_9ROSI</name>
<gene>
    <name evidence="1" type="ORF">Pint_11872</name>
</gene>
<proteinExistence type="predicted"/>
<sequence length="40" mass="4538">MAETIVSAIAEQVSDAEDEQIHNEKLKVWLGKLKEMPLRS</sequence>
<evidence type="ECO:0000313" key="2">
    <source>
        <dbReference type="Proteomes" id="UP001163603"/>
    </source>
</evidence>
<dbReference type="EMBL" id="CM047747">
    <property type="protein sequence ID" value="KAJ0017702.1"/>
    <property type="molecule type" value="Genomic_DNA"/>
</dbReference>
<evidence type="ECO:0000313" key="1">
    <source>
        <dbReference type="EMBL" id="KAJ0017702.1"/>
    </source>
</evidence>
<organism evidence="1 2">
    <name type="scientific">Pistacia integerrima</name>
    <dbReference type="NCBI Taxonomy" id="434235"/>
    <lineage>
        <taxon>Eukaryota</taxon>
        <taxon>Viridiplantae</taxon>
        <taxon>Streptophyta</taxon>
        <taxon>Embryophyta</taxon>
        <taxon>Tracheophyta</taxon>
        <taxon>Spermatophyta</taxon>
        <taxon>Magnoliopsida</taxon>
        <taxon>eudicotyledons</taxon>
        <taxon>Gunneridae</taxon>
        <taxon>Pentapetalae</taxon>
        <taxon>rosids</taxon>
        <taxon>malvids</taxon>
        <taxon>Sapindales</taxon>
        <taxon>Anacardiaceae</taxon>
        <taxon>Pistacia</taxon>
    </lineage>
</organism>
<keyword evidence="2" id="KW-1185">Reference proteome</keyword>
<dbReference type="Proteomes" id="UP001163603">
    <property type="component" value="Chromosome 12"/>
</dbReference>
<accession>A0ACC0XHI2</accession>